<dbReference type="SUPFAM" id="SSF47565">
    <property type="entry name" value="Insect pheromone/odorant-binding proteins"/>
    <property type="match status" value="1"/>
</dbReference>
<reference evidence="9" key="1">
    <citation type="submission" date="2014-01" db="EMBL/GenBank/DDBJ databases">
        <title>The Genome Sequence of Anopheles farauti FAR1 (V2).</title>
        <authorList>
            <consortium name="The Broad Institute Genomics Platform"/>
            <person name="Neafsey D.E."/>
            <person name="Besansky N."/>
            <person name="Howell P."/>
            <person name="Walton C."/>
            <person name="Young S.K."/>
            <person name="Zeng Q."/>
            <person name="Gargeya S."/>
            <person name="Fitzgerald M."/>
            <person name="Haas B."/>
            <person name="Abouelleil A."/>
            <person name="Allen A.W."/>
            <person name="Alvarado L."/>
            <person name="Arachchi H.M."/>
            <person name="Berlin A.M."/>
            <person name="Chapman S.B."/>
            <person name="Gainer-Dewar J."/>
            <person name="Goldberg J."/>
            <person name="Griggs A."/>
            <person name="Gujja S."/>
            <person name="Hansen M."/>
            <person name="Howarth C."/>
            <person name="Imamovic A."/>
            <person name="Ireland A."/>
            <person name="Larimer J."/>
            <person name="McCowan C."/>
            <person name="Murphy C."/>
            <person name="Pearson M."/>
            <person name="Poon T.W."/>
            <person name="Priest M."/>
            <person name="Roberts A."/>
            <person name="Saif S."/>
            <person name="Shea T."/>
            <person name="Sisk P."/>
            <person name="Sykes S."/>
            <person name="Wortman J."/>
            <person name="Nusbaum C."/>
            <person name="Birren B."/>
        </authorList>
    </citation>
    <scope>NUCLEOTIDE SEQUENCE [LARGE SCALE GENOMIC DNA]</scope>
    <source>
        <strain evidence="9">FAR1</strain>
    </source>
</reference>
<evidence type="ECO:0000256" key="2">
    <source>
        <dbReference type="ARBA" id="ARBA00008098"/>
    </source>
</evidence>
<reference evidence="8" key="2">
    <citation type="submission" date="2020-05" db="UniProtKB">
        <authorList>
            <consortium name="EnsemblMetazoa"/>
        </authorList>
    </citation>
    <scope>IDENTIFICATION</scope>
    <source>
        <strain evidence="8">FAR1</strain>
    </source>
</reference>
<evidence type="ECO:0000313" key="8">
    <source>
        <dbReference type="EnsemblMetazoa" id="AFAF009732-PA"/>
    </source>
</evidence>
<sequence length="134" mass="15021">MGVLKANDVMNPELLNAYYTKIGTVCCECTMDCAYREMGILTGDDEIDADRINANQAAFDETYQKTMANAVSKCMAMKEDIRRGAEHSESVCNAFALNFHTCVIHEVMINCPVERWDTSPICTKFKNGVPFCEK</sequence>
<dbReference type="Gene3D" id="1.10.238.270">
    <property type="match status" value="1"/>
</dbReference>
<dbReference type="EnsemblMetazoa" id="AFAF009732-RA">
    <property type="protein sequence ID" value="AFAF009732-PA"/>
    <property type="gene ID" value="AFAF009732"/>
</dbReference>
<keyword evidence="6" id="KW-0552">Olfaction</keyword>
<proteinExistence type="inferred from homology"/>
<evidence type="ECO:0000256" key="1">
    <source>
        <dbReference type="ARBA" id="ARBA00004613"/>
    </source>
</evidence>
<evidence type="ECO:0000256" key="7">
    <source>
        <dbReference type="ARBA" id="ARBA00023157"/>
    </source>
</evidence>
<evidence type="ECO:0000256" key="5">
    <source>
        <dbReference type="ARBA" id="ARBA00022606"/>
    </source>
</evidence>
<dbReference type="GO" id="GO:0005576">
    <property type="term" value="C:extracellular region"/>
    <property type="evidence" value="ECO:0007669"/>
    <property type="project" value="UniProtKB-SubCell"/>
</dbReference>
<keyword evidence="5" id="KW-0716">Sensory transduction</keyword>
<evidence type="ECO:0000313" key="9">
    <source>
        <dbReference type="Proteomes" id="UP000075886"/>
    </source>
</evidence>
<keyword evidence="9" id="KW-1185">Reference proteome</keyword>
<evidence type="ECO:0000256" key="3">
    <source>
        <dbReference type="ARBA" id="ARBA00022448"/>
    </source>
</evidence>
<dbReference type="InterPro" id="IPR052295">
    <property type="entry name" value="Odorant-binding_protein"/>
</dbReference>
<dbReference type="GO" id="GO:0005549">
    <property type="term" value="F:odorant binding"/>
    <property type="evidence" value="ECO:0007669"/>
    <property type="project" value="InterPro"/>
</dbReference>
<dbReference type="GO" id="GO:0007608">
    <property type="term" value="P:sensory perception of smell"/>
    <property type="evidence" value="ECO:0007669"/>
    <property type="project" value="UniProtKB-KW"/>
</dbReference>
<organism evidence="8 9">
    <name type="scientific">Anopheles farauti</name>
    <dbReference type="NCBI Taxonomy" id="69004"/>
    <lineage>
        <taxon>Eukaryota</taxon>
        <taxon>Metazoa</taxon>
        <taxon>Ecdysozoa</taxon>
        <taxon>Arthropoda</taxon>
        <taxon>Hexapoda</taxon>
        <taxon>Insecta</taxon>
        <taxon>Pterygota</taxon>
        <taxon>Neoptera</taxon>
        <taxon>Endopterygota</taxon>
        <taxon>Diptera</taxon>
        <taxon>Nematocera</taxon>
        <taxon>Culicoidea</taxon>
        <taxon>Culicidae</taxon>
        <taxon>Anophelinae</taxon>
        <taxon>Anopheles</taxon>
    </lineage>
</organism>
<dbReference type="VEuPathDB" id="VectorBase:AFAF009732"/>
<keyword evidence="7" id="KW-1015">Disulfide bond</keyword>
<comment type="subcellular location">
    <subcellularLocation>
        <location evidence="1">Secreted</location>
    </subcellularLocation>
</comment>
<dbReference type="AlphaFoldDB" id="A0A182QGK1"/>
<accession>A0A182QGK1</accession>
<evidence type="ECO:0000256" key="6">
    <source>
        <dbReference type="ARBA" id="ARBA00022725"/>
    </source>
</evidence>
<name>A0A182QGK1_9DIPT</name>
<keyword evidence="4" id="KW-0964">Secreted</keyword>
<keyword evidence="3" id="KW-0813">Transport</keyword>
<dbReference type="PANTHER" id="PTHR21066:SF3">
    <property type="entry name" value="IP02236P"/>
    <property type="match status" value="1"/>
</dbReference>
<dbReference type="EMBL" id="AXCN02000934">
    <property type="status" value="NOT_ANNOTATED_CDS"/>
    <property type="molecule type" value="Genomic_DNA"/>
</dbReference>
<dbReference type="PANTHER" id="PTHR21066">
    <property type="entry name" value="ODORANT-BINDING PROTEIN 59A-RELATED"/>
    <property type="match status" value="1"/>
</dbReference>
<protein>
    <submittedName>
        <fullName evidence="8">Uncharacterized protein</fullName>
    </submittedName>
</protein>
<evidence type="ECO:0000256" key="4">
    <source>
        <dbReference type="ARBA" id="ARBA00022525"/>
    </source>
</evidence>
<dbReference type="InterPro" id="IPR036728">
    <property type="entry name" value="PBP_GOBP_sf"/>
</dbReference>
<comment type="similarity">
    <text evidence="2">Belongs to the PBP/GOBP family.</text>
</comment>
<dbReference type="Proteomes" id="UP000075886">
    <property type="component" value="Unassembled WGS sequence"/>
</dbReference>